<dbReference type="AlphaFoldDB" id="A0A7W9SR66"/>
<dbReference type="PROSITE" id="PS00647">
    <property type="entry name" value="THYMID_PHOSPHORYLASE"/>
    <property type="match status" value="1"/>
</dbReference>
<dbReference type="EMBL" id="JACHGW010000003">
    <property type="protein sequence ID" value="MBB6051327.1"/>
    <property type="molecule type" value="Genomic_DNA"/>
</dbReference>
<dbReference type="SUPFAM" id="SSF52418">
    <property type="entry name" value="Nucleoside phosphorylase/phosphoribosyltransferase catalytic domain"/>
    <property type="match status" value="1"/>
</dbReference>
<dbReference type="NCBIfam" id="NF004490">
    <property type="entry name" value="PRK05820.1"/>
    <property type="match status" value="1"/>
</dbReference>
<dbReference type="InterPro" id="IPR017872">
    <property type="entry name" value="Pyrmidine_PPase_CS"/>
</dbReference>
<proteinExistence type="inferred from homology"/>
<evidence type="ECO:0000313" key="7">
    <source>
        <dbReference type="Proteomes" id="UP000520814"/>
    </source>
</evidence>
<gene>
    <name evidence="6" type="ORF">HNQ39_003137</name>
</gene>
<evidence type="ECO:0000259" key="5">
    <source>
        <dbReference type="SMART" id="SM00941"/>
    </source>
</evidence>
<comment type="subunit">
    <text evidence="2">Homodimer.</text>
</comment>
<dbReference type="GO" id="GO:0006213">
    <property type="term" value="P:pyrimidine nucleoside metabolic process"/>
    <property type="evidence" value="ECO:0007669"/>
    <property type="project" value="InterPro"/>
</dbReference>
<dbReference type="Pfam" id="PF00591">
    <property type="entry name" value="Glycos_transf_3"/>
    <property type="match status" value="1"/>
</dbReference>
<dbReference type="InterPro" id="IPR035902">
    <property type="entry name" value="Nuc_phospho_transferase"/>
</dbReference>
<comment type="caution">
    <text evidence="6">The sequence shown here is derived from an EMBL/GenBank/DDBJ whole genome shotgun (WGS) entry which is preliminary data.</text>
</comment>
<dbReference type="SUPFAM" id="SSF47648">
    <property type="entry name" value="Nucleoside phosphorylase/phosphoribosyltransferase N-terminal domain"/>
    <property type="match status" value="1"/>
</dbReference>
<dbReference type="Proteomes" id="UP000520814">
    <property type="component" value="Unassembled WGS sequence"/>
</dbReference>
<dbReference type="Gene3D" id="3.40.1030.10">
    <property type="entry name" value="Nucleoside phosphorylase/phosphoribosyltransferase catalytic domain"/>
    <property type="match status" value="1"/>
</dbReference>
<dbReference type="GO" id="GO:0005829">
    <property type="term" value="C:cytosol"/>
    <property type="evidence" value="ECO:0007669"/>
    <property type="project" value="TreeGrafter"/>
</dbReference>
<feature type="domain" description="Pyrimidine nucleoside phosphorylase C-terminal" evidence="5">
    <location>
        <begin position="369"/>
        <end position="442"/>
    </location>
</feature>
<dbReference type="Gene3D" id="3.90.1170.30">
    <property type="entry name" value="Pyrimidine nucleoside phosphorylase-like, C-terminal domain"/>
    <property type="match status" value="1"/>
</dbReference>
<dbReference type="InterPro" id="IPR036566">
    <property type="entry name" value="PYNP-like_C_sf"/>
</dbReference>
<evidence type="ECO:0000256" key="3">
    <source>
        <dbReference type="ARBA" id="ARBA00022676"/>
    </source>
</evidence>
<name>A0A7W9SR66_ARMRO</name>
<dbReference type="GO" id="GO:0006206">
    <property type="term" value="P:pyrimidine nucleobase metabolic process"/>
    <property type="evidence" value="ECO:0007669"/>
    <property type="project" value="InterPro"/>
</dbReference>
<comment type="similarity">
    <text evidence="1">Belongs to the thymidine/pyrimidine-nucleoside phosphorylase family.</text>
</comment>
<dbReference type="InterPro" id="IPR017459">
    <property type="entry name" value="Glycosyl_Trfase_fam3_N_dom"/>
</dbReference>
<accession>A0A7W9SR66</accession>
<evidence type="ECO:0000256" key="1">
    <source>
        <dbReference type="ARBA" id="ARBA00006915"/>
    </source>
</evidence>
<dbReference type="InterPro" id="IPR000053">
    <property type="entry name" value="Thymidine/pyrmidine_PPase"/>
</dbReference>
<dbReference type="PIRSF" id="PIRSF000478">
    <property type="entry name" value="TP_PyNP"/>
    <property type="match status" value="1"/>
</dbReference>
<keyword evidence="3" id="KW-0328">Glycosyltransferase</keyword>
<evidence type="ECO:0000313" key="6">
    <source>
        <dbReference type="EMBL" id="MBB6051327.1"/>
    </source>
</evidence>
<dbReference type="NCBIfam" id="TIGR02644">
    <property type="entry name" value="Y_phosphoryl"/>
    <property type="match status" value="1"/>
</dbReference>
<dbReference type="Gene3D" id="1.20.970.10">
    <property type="entry name" value="Transferase, Pyrimidine Nucleoside Phosphorylase, Chain C"/>
    <property type="match status" value="1"/>
</dbReference>
<dbReference type="Pfam" id="PF07831">
    <property type="entry name" value="PYNP_C"/>
    <property type="match status" value="1"/>
</dbReference>
<dbReference type="GO" id="GO:0004645">
    <property type="term" value="F:1,4-alpha-oligoglucan phosphorylase activity"/>
    <property type="evidence" value="ECO:0007669"/>
    <property type="project" value="InterPro"/>
</dbReference>
<dbReference type="InterPro" id="IPR018090">
    <property type="entry name" value="Pyrmidine_PPas_bac/euk"/>
</dbReference>
<dbReference type="InterPro" id="IPR036320">
    <property type="entry name" value="Glycosyl_Trfase_fam3_N_dom_sf"/>
</dbReference>
<evidence type="ECO:0000256" key="2">
    <source>
        <dbReference type="ARBA" id="ARBA00011738"/>
    </source>
</evidence>
<evidence type="ECO:0000256" key="4">
    <source>
        <dbReference type="ARBA" id="ARBA00022679"/>
    </source>
</evidence>
<keyword evidence="7" id="KW-1185">Reference proteome</keyword>
<dbReference type="SMART" id="SM00941">
    <property type="entry name" value="PYNP_C"/>
    <property type="match status" value="1"/>
</dbReference>
<keyword evidence="4" id="KW-0808">Transferase</keyword>
<organism evidence="6 7">
    <name type="scientific">Armatimonas rosea</name>
    <dbReference type="NCBI Taxonomy" id="685828"/>
    <lineage>
        <taxon>Bacteria</taxon>
        <taxon>Bacillati</taxon>
        <taxon>Armatimonadota</taxon>
        <taxon>Armatimonadia</taxon>
        <taxon>Armatimonadales</taxon>
        <taxon>Armatimonadaceae</taxon>
        <taxon>Armatimonas</taxon>
    </lineage>
</organism>
<dbReference type="GO" id="GO:0009032">
    <property type="term" value="F:thymidine phosphorylase activity"/>
    <property type="evidence" value="ECO:0007669"/>
    <property type="project" value="TreeGrafter"/>
</dbReference>
<dbReference type="InterPro" id="IPR000312">
    <property type="entry name" value="Glycosyl_Trfase_fam3"/>
</dbReference>
<dbReference type="SUPFAM" id="SSF54680">
    <property type="entry name" value="Pyrimidine nucleoside phosphorylase C-terminal domain"/>
    <property type="match status" value="1"/>
</dbReference>
<dbReference type="InterPro" id="IPR013102">
    <property type="entry name" value="PYNP_C"/>
</dbReference>
<dbReference type="FunFam" id="3.40.1030.10:FF:000003">
    <property type="entry name" value="Pyrimidine-nucleoside phosphorylase"/>
    <property type="match status" value="1"/>
</dbReference>
<reference evidence="6 7" key="1">
    <citation type="submission" date="2020-08" db="EMBL/GenBank/DDBJ databases">
        <title>Genomic Encyclopedia of Type Strains, Phase IV (KMG-IV): sequencing the most valuable type-strain genomes for metagenomic binning, comparative biology and taxonomic classification.</title>
        <authorList>
            <person name="Goeker M."/>
        </authorList>
    </citation>
    <scope>NUCLEOTIDE SEQUENCE [LARGE SCALE GENOMIC DNA]</scope>
    <source>
        <strain evidence="6 7">DSM 23562</strain>
    </source>
</reference>
<protein>
    <submittedName>
        <fullName evidence="6">Pyrimidine-nucleoside phosphorylase</fullName>
    </submittedName>
</protein>
<dbReference type="Pfam" id="PF02885">
    <property type="entry name" value="Glycos_trans_3N"/>
    <property type="match status" value="1"/>
</dbReference>
<dbReference type="RefSeq" id="WP_221290051.1">
    <property type="nucleotide sequence ID" value="NZ_JACHGW010000003.1"/>
</dbReference>
<dbReference type="PANTHER" id="PTHR10515:SF0">
    <property type="entry name" value="THYMIDINE PHOSPHORYLASE"/>
    <property type="match status" value="1"/>
</dbReference>
<sequence length="456" mass="47388">MIPARDFPLQCWEGEGRGSNGRGQGILEGMNILEILAKKRDGAALSEAEIGFFIDAYTHGTIPDYQAAALLMAIYLRGMNTDETVALTLAMARSGQQLDLSGFPGALDKHSTGGVGDKTSLIVVPILAAAGVPVCKMSGRGLGHTGGTLDKLEAIPGLSVERSVEQMLAQVRAVGACIVGQTTQLAPADKKLYALRDATATVACLPLIVASILSKKLAGGAPAFLFDVKVGSGALMKTQSEAVALAEALVAGAEASGRRARALVTDMSQPLGRTIGNALEVAEAVALLTSPGDAEPRLKALCLELAGQGIALAQGGALDDGRRRAQKALESGAGRRAWDGLVRAQGGDPEATLPQALMVEELTLTETGYLQRIDTQALGEVVVRLGGGRVRKDDTINPAVGLELLVRLGEFVEGQPVVRVHAETQEAARLAQDAVRGALEVGGEPRDEPALVHQVL</sequence>
<dbReference type="PANTHER" id="PTHR10515">
    <property type="entry name" value="THYMIDINE PHOSPHORYLASE"/>
    <property type="match status" value="1"/>
</dbReference>